<evidence type="ECO:0000313" key="1">
    <source>
        <dbReference type="EMBL" id="CUM96792.1"/>
    </source>
</evidence>
<name>A0A173T201_9FIRM</name>
<dbReference type="AlphaFoldDB" id="A0A173T201"/>
<reference evidence="1 2" key="1">
    <citation type="submission" date="2015-09" db="EMBL/GenBank/DDBJ databases">
        <authorList>
            <consortium name="Pathogen Informatics"/>
        </authorList>
    </citation>
    <scope>NUCLEOTIDE SEQUENCE [LARGE SCALE GENOMIC DNA]</scope>
    <source>
        <strain evidence="1 2">2789STDY5834970</strain>
    </source>
</reference>
<protein>
    <submittedName>
        <fullName evidence="1">Uncharacterized protein</fullName>
    </submittedName>
</protein>
<gene>
    <name evidence="1" type="ORF">ERS852582_01344</name>
</gene>
<dbReference type="Proteomes" id="UP000095649">
    <property type="component" value="Unassembled WGS sequence"/>
</dbReference>
<sequence length="55" mass="6418">MCRAFEEVREETKHEQSIEIAKSLLEVRKMTYEEIARSVQLPVEEVKALDTKKPA</sequence>
<proteinExistence type="predicted"/>
<evidence type="ECO:0000313" key="2">
    <source>
        <dbReference type="Proteomes" id="UP000095649"/>
    </source>
</evidence>
<accession>A0A173T201</accession>
<organism evidence="1 2">
    <name type="scientific">Faecalibacterium prausnitzii</name>
    <dbReference type="NCBI Taxonomy" id="853"/>
    <lineage>
        <taxon>Bacteria</taxon>
        <taxon>Bacillati</taxon>
        <taxon>Bacillota</taxon>
        <taxon>Clostridia</taxon>
        <taxon>Eubacteriales</taxon>
        <taxon>Oscillospiraceae</taxon>
        <taxon>Faecalibacterium</taxon>
    </lineage>
</organism>
<dbReference type="RefSeq" id="WP_207642876.1">
    <property type="nucleotide sequence ID" value="NZ_CYXN01000008.1"/>
</dbReference>
<dbReference type="EMBL" id="CYXN01000008">
    <property type="protein sequence ID" value="CUM96792.1"/>
    <property type="molecule type" value="Genomic_DNA"/>
</dbReference>